<dbReference type="InterPro" id="IPR001021">
    <property type="entry name" value="Ribosomal_bL25_long"/>
</dbReference>
<dbReference type="InterPro" id="IPR020930">
    <property type="entry name" value="Ribosomal_uL5_bac-type"/>
</dbReference>
<keyword evidence="4 5" id="KW-0687">Ribonucleoprotein</keyword>
<evidence type="ECO:0000256" key="2">
    <source>
        <dbReference type="ARBA" id="ARBA00022884"/>
    </source>
</evidence>
<keyword evidence="2 5" id="KW-0694">RNA-binding</keyword>
<dbReference type="InterPro" id="IPR037121">
    <property type="entry name" value="Ribosomal_bL25_C"/>
</dbReference>
<comment type="function">
    <text evidence="5">This is one of the proteins that binds to the 5S RNA in the ribosome where it forms part of the central protuberance.</text>
</comment>
<gene>
    <name evidence="5" type="primary">rplY</name>
    <name evidence="5" type="synonym">ctc</name>
    <name evidence="8" type="ORF">AWU65_15805</name>
</gene>
<feature type="domain" description="Large ribosomal subunit protein bL25 beta" evidence="7">
    <location>
        <begin position="100"/>
        <end position="182"/>
    </location>
</feature>
<evidence type="ECO:0000256" key="1">
    <source>
        <dbReference type="ARBA" id="ARBA00022730"/>
    </source>
</evidence>
<dbReference type="RefSeq" id="WP_063478779.1">
    <property type="nucleotide sequence ID" value="NZ_CP147845.1"/>
</dbReference>
<evidence type="ECO:0000259" key="6">
    <source>
        <dbReference type="Pfam" id="PF01386"/>
    </source>
</evidence>
<evidence type="ECO:0000313" key="8">
    <source>
        <dbReference type="EMBL" id="KZS47287.1"/>
    </source>
</evidence>
<dbReference type="GO" id="GO:0006412">
    <property type="term" value="P:translation"/>
    <property type="evidence" value="ECO:0007669"/>
    <property type="project" value="UniProtKB-UniRule"/>
</dbReference>
<dbReference type="InterPro" id="IPR020057">
    <property type="entry name" value="Ribosomal_bL25_b-dom"/>
</dbReference>
<dbReference type="InterPro" id="IPR029751">
    <property type="entry name" value="Ribosomal_L25_dom"/>
</dbReference>
<feature type="domain" description="Large ribosomal subunit protein bL25 L25" evidence="6">
    <location>
        <begin position="5"/>
        <end position="91"/>
    </location>
</feature>
<comment type="subunit">
    <text evidence="5">Part of the 50S ribosomal subunit; part of the 5S rRNA/L5/L18/L25 subcomplex. Contacts the 5S rRNA. Binds to the 5S rRNA independently of L5 and L18.</text>
</comment>
<keyword evidence="9" id="KW-1185">Reference proteome</keyword>
<dbReference type="Gene3D" id="2.40.240.10">
    <property type="entry name" value="Ribosomal Protein L25, Chain P"/>
    <property type="match status" value="1"/>
</dbReference>
<dbReference type="OrthoDB" id="9790002at2"/>
<dbReference type="HAMAP" id="MF_01334">
    <property type="entry name" value="Ribosomal_bL25_CTC"/>
    <property type="match status" value="1"/>
</dbReference>
<dbReference type="CDD" id="cd00495">
    <property type="entry name" value="Ribosomal_L25_TL5_CTC"/>
    <property type="match status" value="1"/>
</dbReference>
<evidence type="ECO:0000256" key="4">
    <source>
        <dbReference type="ARBA" id="ARBA00023274"/>
    </source>
</evidence>
<dbReference type="InterPro" id="IPR020056">
    <property type="entry name" value="Rbsml_bL25/Gln-tRNA_synth_N"/>
</dbReference>
<organism evidence="8 9">
    <name type="scientific">Paenibacillus glucanolyticus</name>
    <dbReference type="NCBI Taxonomy" id="59843"/>
    <lineage>
        <taxon>Bacteria</taxon>
        <taxon>Bacillati</taxon>
        <taxon>Bacillota</taxon>
        <taxon>Bacilli</taxon>
        <taxon>Bacillales</taxon>
        <taxon>Paenibacillaceae</taxon>
        <taxon>Paenibacillus</taxon>
    </lineage>
</organism>
<dbReference type="STRING" id="59843.A3958_15180"/>
<dbReference type="SUPFAM" id="SSF50715">
    <property type="entry name" value="Ribosomal protein L25-like"/>
    <property type="match status" value="1"/>
</dbReference>
<accession>A0A163KJR8</accession>
<sequence length="191" mass="20840">MRVNLRAETRAVMNKTGLKQLRLSGLIPAIVFGAGEDNMMIQLSASEFGKWARNGKGGILELCLDNQEPILVLLESVQRDPVTREYIHVDFLRIHINEVVRTRVNLDYIGTAKGAKAGGVVQIQSTFIEIESFPDHIPAAIPIDITELEIGDSLHVGELKLPGGVVPISSANELLVSVVTPKVQTEQPEAI</sequence>
<evidence type="ECO:0000259" key="7">
    <source>
        <dbReference type="Pfam" id="PF14693"/>
    </source>
</evidence>
<comment type="similarity">
    <text evidence="5">Belongs to the bacterial ribosomal protein bL25 family. CTC subfamily.</text>
</comment>
<dbReference type="Gene3D" id="2.170.120.20">
    <property type="entry name" value="Ribosomal protein L25, beta domain"/>
    <property type="match status" value="1"/>
</dbReference>
<name>A0A163KJR8_9BACL</name>
<keyword evidence="1 5" id="KW-0699">rRNA-binding</keyword>
<dbReference type="Proteomes" id="UP000076796">
    <property type="component" value="Unassembled WGS sequence"/>
</dbReference>
<dbReference type="GO" id="GO:0008097">
    <property type="term" value="F:5S rRNA binding"/>
    <property type="evidence" value="ECO:0007669"/>
    <property type="project" value="InterPro"/>
</dbReference>
<dbReference type="Pfam" id="PF14693">
    <property type="entry name" value="Ribosomal_TL5_C"/>
    <property type="match status" value="1"/>
</dbReference>
<dbReference type="Pfam" id="PF01386">
    <property type="entry name" value="Ribosomal_L25p"/>
    <property type="match status" value="1"/>
</dbReference>
<dbReference type="GO" id="GO:0022625">
    <property type="term" value="C:cytosolic large ribosomal subunit"/>
    <property type="evidence" value="ECO:0007669"/>
    <property type="project" value="TreeGrafter"/>
</dbReference>
<evidence type="ECO:0000313" key="9">
    <source>
        <dbReference type="Proteomes" id="UP000076796"/>
    </source>
</evidence>
<dbReference type="PANTHER" id="PTHR33284:SF1">
    <property type="entry name" value="RIBOSOMAL PROTEIN L25_GLN-TRNA SYNTHETASE, ANTI-CODON-BINDING DOMAIN-CONTAINING PROTEIN"/>
    <property type="match status" value="1"/>
</dbReference>
<dbReference type="EMBL" id="LWMH01000001">
    <property type="protein sequence ID" value="KZS47287.1"/>
    <property type="molecule type" value="Genomic_DNA"/>
</dbReference>
<evidence type="ECO:0000256" key="5">
    <source>
        <dbReference type="HAMAP-Rule" id="MF_01334"/>
    </source>
</evidence>
<proteinExistence type="inferred from homology"/>
<dbReference type="GeneID" id="97557310"/>
<dbReference type="GO" id="GO:0003735">
    <property type="term" value="F:structural constituent of ribosome"/>
    <property type="evidence" value="ECO:0007669"/>
    <property type="project" value="InterPro"/>
</dbReference>
<dbReference type="NCBIfam" id="TIGR00731">
    <property type="entry name" value="bL25_bact_ctc"/>
    <property type="match status" value="1"/>
</dbReference>
<comment type="caution">
    <text evidence="8">The sequence shown here is derived from an EMBL/GenBank/DDBJ whole genome shotgun (WGS) entry which is preliminary data.</text>
</comment>
<dbReference type="AlphaFoldDB" id="A0A163KJR8"/>
<dbReference type="PANTHER" id="PTHR33284">
    <property type="entry name" value="RIBOSOMAL PROTEIN L25/GLN-TRNA SYNTHETASE, ANTI-CODON-BINDING DOMAIN-CONTAINING PROTEIN"/>
    <property type="match status" value="1"/>
</dbReference>
<keyword evidence="3 5" id="KW-0689">Ribosomal protein</keyword>
<dbReference type="InterPro" id="IPR011035">
    <property type="entry name" value="Ribosomal_bL25/Gln-tRNA_synth"/>
</dbReference>
<evidence type="ECO:0000256" key="3">
    <source>
        <dbReference type="ARBA" id="ARBA00022980"/>
    </source>
</evidence>
<reference evidence="8" key="1">
    <citation type="journal article" date="2016" name="Genome Announc.">
        <title>Draft genomes of two strains of Paenibacillus glucanolyticus with capability to degrade lignocellulose.</title>
        <authorList>
            <person name="Mathews S.L."/>
            <person name="Pawlak J."/>
            <person name="Grunden A.M."/>
        </authorList>
    </citation>
    <scope>NUCLEOTIDE SEQUENCE [LARGE SCALE GENOMIC DNA]</scope>
    <source>
        <strain evidence="8">SLM1</strain>
    </source>
</reference>
<protein>
    <recommendedName>
        <fullName evidence="5">Large ribosomal subunit protein bL25</fullName>
    </recommendedName>
    <alternativeName>
        <fullName evidence="5">General stress protein CTC</fullName>
    </alternativeName>
</protein>